<reference evidence="1 2" key="1">
    <citation type="journal article" date="2016" name="Nat. Commun.">
        <title>Thousands of microbial genomes shed light on interconnected biogeochemical processes in an aquifer system.</title>
        <authorList>
            <person name="Anantharaman K."/>
            <person name="Brown C.T."/>
            <person name="Hug L.A."/>
            <person name="Sharon I."/>
            <person name="Castelle C.J."/>
            <person name="Probst A.J."/>
            <person name="Thomas B.C."/>
            <person name="Singh A."/>
            <person name="Wilkins M.J."/>
            <person name="Karaoz U."/>
            <person name="Brodie E.L."/>
            <person name="Williams K.H."/>
            <person name="Hubbard S.S."/>
            <person name="Banfield J.F."/>
        </authorList>
    </citation>
    <scope>NUCLEOTIDE SEQUENCE [LARGE SCALE GENOMIC DNA]</scope>
</reference>
<evidence type="ECO:0000313" key="2">
    <source>
        <dbReference type="Proteomes" id="UP000178999"/>
    </source>
</evidence>
<dbReference type="EMBL" id="MGHY01000009">
    <property type="protein sequence ID" value="OGM79668.1"/>
    <property type="molecule type" value="Genomic_DNA"/>
</dbReference>
<name>A0A1F8CVA2_9BACT</name>
<accession>A0A1F8CVA2</accession>
<evidence type="ECO:0000313" key="1">
    <source>
        <dbReference type="EMBL" id="OGM79668.1"/>
    </source>
</evidence>
<dbReference type="AlphaFoldDB" id="A0A1F8CVA2"/>
<proteinExistence type="predicted"/>
<sequence length="92" mass="10206">MNGKVKVDEKGNISLLSGVIMGNDNFRGTGVLPSGETSLRIEMEWDEIPKTIVLTPNYNTNIWVTEKEKTGFVINVGTPPLEEASIDWVAIW</sequence>
<gene>
    <name evidence="1" type="ORF">A2382_01980</name>
</gene>
<dbReference type="Proteomes" id="UP000178999">
    <property type="component" value="Unassembled WGS sequence"/>
</dbReference>
<comment type="caution">
    <text evidence="1">The sequence shown here is derived from an EMBL/GenBank/DDBJ whole genome shotgun (WGS) entry which is preliminary data.</text>
</comment>
<dbReference type="STRING" id="1802538.A2382_01980"/>
<protein>
    <submittedName>
        <fullName evidence="1">Uncharacterized protein</fullName>
    </submittedName>
</protein>
<organism evidence="1 2">
    <name type="scientific">Candidatus Woesebacteria bacterium RIFOXYB1_FULL_38_16</name>
    <dbReference type="NCBI Taxonomy" id="1802538"/>
    <lineage>
        <taxon>Bacteria</taxon>
        <taxon>Candidatus Woeseibacteriota</taxon>
    </lineage>
</organism>